<dbReference type="InterPro" id="IPR036457">
    <property type="entry name" value="PPM-type-like_dom_sf"/>
</dbReference>
<proteinExistence type="predicted"/>
<reference evidence="4" key="1">
    <citation type="submission" date="2018-06" db="EMBL/GenBank/DDBJ databases">
        <authorList>
            <person name="Zhirakovskaya E."/>
        </authorList>
    </citation>
    <scope>NUCLEOTIDE SEQUENCE</scope>
</reference>
<dbReference type="SUPFAM" id="SSF81606">
    <property type="entry name" value="PP2C-like"/>
    <property type="match status" value="1"/>
</dbReference>
<dbReference type="PANTHER" id="PTHR43156">
    <property type="entry name" value="STAGE II SPORULATION PROTEIN E-RELATED"/>
    <property type="match status" value="1"/>
</dbReference>
<feature type="region of interest" description="Disordered" evidence="2">
    <location>
        <begin position="87"/>
        <end position="108"/>
    </location>
</feature>
<dbReference type="InterPro" id="IPR052016">
    <property type="entry name" value="Bact_Sigma-Reg"/>
</dbReference>
<organism evidence="4">
    <name type="scientific">hydrothermal vent metagenome</name>
    <dbReference type="NCBI Taxonomy" id="652676"/>
    <lineage>
        <taxon>unclassified sequences</taxon>
        <taxon>metagenomes</taxon>
        <taxon>ecological metagenomes</taxon>
    </lineage>
</organism>
<evidence type="ECO:0000313" key="4">
    <source>
        <dbReference type="EMBL" id="VAW78021.1"/>
    </source>
</evidence>
<sequence length="493" mass="54697">MLILQAGDMNNKALSQYLACNQETVASTDSDQLLLKLKLYLNNFLDDLSMLYVNYTEGVESSLQLAAYLNDSNEVIASYNSTSQHEFTHPNSANIEGDDHPVSSGNQRLIPRNKDKLTSLYSDLTQNAATLTHLFTSEQFNHDVDLQANAVDCLESIIAKGSSVFCISACAPTIGDKFVENLPEKKIACLLICENNVNNKNYCAQNTELLMVLISLVFSNVARIEALKELQWENRRTQEELTKIATLQRQLLPADKGSIQGVEIAANFRACEQAGGDYYDFLSLAEMSESLSTPSDRDYWGAMIADSAGHGAAAAVEISMFDAILRTMTRENSTAQDGPAGVFNYTNQYLFTRVIRGTFITAFVIAYNPDLEMITYACAGHPPPILFKSSSQELIELDQSAGIPLAVVKDYVWENATISFRKNDILVMYTDGILEANNSKGEQFGLQRLKNLLIKSVSLSCQEMLSNIESAVDHFQQSKSRKDDQTLLILKRL</sequence>
<dbReference type="Gene3D" id="3.60.40.10">
    <property type="entry name" value="PPM-type phosphatase domain"/>
    <property type="match status" value="1"/>
</dbReference>
<dbReference type="GO" id="GO:0016791">
    <property type="term" value="F:phosphatase activity"/>
    <property type="evidence" value="ECO:0007669"/>
    <property type="project" value="TreeGrafter"/>
</dbReference>
<dbReference type="AlphaFoldDB" id="A0A3B0YF21"/>
<feature type="domain" description="PPM-type phosphatase" evidence="3">
    <location>
        <begin position="259"/>
        <end position="492"/>
    </location>
</feature>
<dbReference type="Pfam" id="PF07228">
    <property type="entry name" value="SpoIIE"/>
    <property type="match status" value="1"/>
</dbReference>
<name>A0A3B0YF21_9ZZZZ</name>
<evidence type="ECO:0000256" key="1">
    <source>
        <dbReference type="ARBA" id="ARBA00022801"/>
    </source>
</evidence>
<dbReference type="InterPro" id="IPR001932">
    <property type="entry name" value="PPM-type_phosphatase-like_dom"/>
</dbReference>
<dbReference type="SMART" id="SM00331">
    <property type="entry name" value="PP2C_SIG"/>
    <property type="match status" value="1"/>
</dbReference>
<dbReference type="EMBL" id="UOFL01000143">
    <property type="protein sequence ID" value="VAW78021.1"/>
    <property type="molecule type" value="Genomic_DNA"/>
</dbReference>
<evidence type="ECO:0000256" key="2">
    <source>
        <dbReference type="SAM" id="MobiDB-lite"/>
    </source>
</evidence>
<evidence type="ECO:0000259" key="3">
    <source>
        <dbReference type="SMART" id="SM00331"/>
    </source>
</evidence>
<keyword evidence="1" id="KW-0378">Hydrolase</keyword>
<gene>
    <name evidence="4" type="ORF">MNBD_GAMMA12-3876</name>
</gene>
<dbReference type="PANTHER" id="PTHR43156:SF2">
    <property type="entry name" value="STAGE II SPORULATION PROTEIN E"/>
    <property type="match status" value="1"/>
</dbReference>
<protein>
    <submittedName>
        <fullName evidence="4">Serine phosphatase RsbU, regulator of sigma subunit</fullName>
    </submittedName>
</protein>
<accession>A0A3B0YF21</accession>